<reference evidence="7 8" key="1">
    <citation type="submission" date="2016-10" db="EMBL/GenBank/DDBJ databases">
        <authorList>
            <person name="de Groot N.N."/>
        </authorList>
    </citation>
    <scope>NUCLEOTIDE SEQUENCE [LARGE SCALE GENOMIC DNA]</scope>
    <source>
        <strain evidence="7 8">DSM 21001</strain>
    </source>
</reference>
<name>A0A1I6MM09_9BACT</name>
<keyword evidence="5" id="KW-1133">Transmembrane helix</keyword>
<accession>A0A1I6MM09</accession>
<evidence type="ECO:0000256" key="4">
    <source>
        <dbReference type="PROSITE-ProRule" id="PRU00433"/>
    </source>
</evidence>
<protein>
    <submittedName>
        <fullName evidence="7">Cytochrome c oxidase cbb3-type subunit 2</fullName>
    </submittedName>
</protein>
<dbReference type="Pfam" id="PF02433">
    <property type="entry name" value="FixO"/>
    <property type="match status" value="1"/>
</dbReference>
<dbReference type="GO" id="GO:0020037">
    <property type="term" value="F:heme binding"/>
    <property type="evidence" value="ECO:0007669"/>
    <property type="project" value="InterPro"/>
</dbReference>
<feature type="transmembrane region" description="Helical" evidence="5">
    <location>
        <begin position="45"/>
        <end position="65"/>
    </location>
</feature>
<evidence type="ECO:0000256" key="2">
    <source>
        <dbReference type="ARBA" id="ARBA00022723"/>
    </source>
</evidence>
<dbReference type="OrthoDB" id="9811395at2"/>
<proteinExistence type="predicted"/>
<feature type="transmembrane region" description="Helical" evidence="5">
    <location>
        <begin position="258"/>
        <end position="275"/>
    </location>
</feature>
<keyword evidence="8" id="KW-1185">Reference proteome</keyword>
<dbReference type="Gene3D" id="1.20.1250.20">
    <property type="entry name" value="MFS general substrate transporter like domains"/>
    <property type="match status" value="1"/>
</dbReference>
<feature type="transmembrane region" description="Helical" evidence="5">
    <location>
        <begin position="371"/>
        <end position="393"/>
    </location>
</feature>
<dbReference type="GO" id="GO:0046872">
    <property type="term" value="F:metal ion binding"/>
    <property type="evidence" value="ECO:0007669"/>
    <property type="project" value="UniProtKB-KW"/>
</dbReference>
<dbReference type="EMBL" id="FOZL01000001">
    <property type="protein sequence ID" value="SFS16638.1"/>
    <property type="molecule type" value="Genomic_DNA"/>
</dbReference>
<feature type="domain" description="Cytochrome c" evidence="6">
    <location>
        <begin position="533"/>
        <end position="627"/>
    </location>
</feature>
<dbReference type="GO" id="GO:0009055">
    <property type="term" value="F:electron transfer activity"/>
    <property type="evidence" value="ECO:0007669"/>
    <property type="project" value="InterPro"/>
</dbReference>
<dbReference type="STRING" id="474950.SAMN05421771_2946"/>
<dbReference type="InterPro" id="IPR009056">
    <property type="entry name" value="Cyt_c-like_dom"/>
</dbReference>
<feature type="transmembrane region" description="Helical" evidence="5">
    <location>
        <begin position="343"/>
        <end position="364"/>
    </location>
</feature>
<dbReference type="PROSITE" id="PS51007">
    <property type="entry name" value="CYTC"/>
    <property type="match status" value="2"/>
</dbReference>
<keyword evidence="2 4" id="KW-0479">Metal-binding</keyword>
<feature type="transmembrane region" description="Helical" evidence="5">
    <location>
        <begin position="318"/>
        <end position="337"/>
    </location>
</feature>
<evidence type="ECO:0000259" key="6">
    <source>
        <dbReference type="PROSITE" id="PS51007"/>
    </source>
</evidence>
<evidence type="ECO:0000313" key="8">
    <source>
        <dbReference type="Proteomes" id="UP000199024"/>
    </source>
</evidence>
<dbReference type="SUPFAM" id="SSF46626">
    <property type="entry name" value="Cytochrome c"/>
    <property type="match status" value="2"/>
</dbReference>
<feature type="transmembrane region" description="Helical" evidence="5">
    <location>
        <begin position="281"/>
        <end position="306"/>
    </location>
</feature>
<evidence type="ECO:0000256" key="5">
    <source>
        <dbReference type="SAM" id="Phobius"/>
    </source>
</evidence>
<dbReference type="SUPFAM" id="SSF103473">
    <property type="entry name" value="MFS general substrate transporter"/>
    <property type="match status" value="1"/>
</dbReference>
<feature type="transmembrane region" description="Helical" evidence="5">
    <location>
        <begin position="195"/>
        <end position="216"/>
    </location>
</feature>
<feature type="domain" description="Cytochrome c" evidence="6">
    <location>
        <begin position="399"/>
        <end position="509"/>
    </location>
</feature>
<feature type="transmembrane region" description="Helical" evidence="5">
    <location>
        <begin position="231"/>
        <end position="251"/>
    </location>
</feature>
<dbReference type="InterPro" id="IPR036909">
    <property type="entry name" value="Cyt_c-like_dom_sf"/>
</dbReference>
<dbReference type="RefSeq" id="WP_089840011.1">
    <property type="nucleotide sequence ID" value="NZ_FOZL01000001.1"/>
</dbReference>
<feature type="transmembrane region" description="Helical" evidence="5">
    <location>
        <begin position="12"/>
        <end position="33"/>
    </location>
</feature>
<feature type="transmembrane region" description="Helical" evidence="5">
    <location>
        <begin position="158"/>
        <end position="175"/>
    </location>
</feature>
<keyword evidence="1 4" id="KW-0349">Heme</keyword>
<keyword evidence="3 4" id="KW-0408">Iron</keyword>
<gene>
    <name evidence="7" type="ORF">SAMN05421771_2946</name>
</gene>
<feature type="transmembrane region" description="Helical" evidence="5">
    <location>
        <begin position="101"/>
        <end position="120"/>
    </location>
</feature>
<dbReference type="InterPro" id="IPR003468">
    <property type="entry name" value="Cyt_c_oxidase_monohaem-su/FixO"/>
</dbReference>
<feature type="transmembrane region" description="Helical" evidence="5">
    <location>
        <begin position="132"/>
        <end position="152"/>
    </location>
</feature>
<organism evidence="7 8">
    <name type="scientific">Granulicella pectinivorans</name>
    <dbReference type="NCBI Taxonomy" id="474950"/>
    <lineage>
        <taxon>Bacteria</taxon>
        <taxon>Pseudomonadati</taxon>
        <taxon>Acidobacteriota</taxon>
        <taxon>Terriglobia</taxon>
        <taxon>Terriglobales</taxon>
        <taxon>Acidobacteriaceae</taxon>
        <taxon>Granulicella</taxon>
    </lineage>
</organism>
<keyword evidence="5" id="KW-0472">Membrane</keyword>
<evidence type="ECO:0000256" key="1">
    <source>
        <dbReference type="ARBA" id="ARBA00022617"/>
    </source>
</evidence>
<evidence type="ECO:0000256" key="3">
    <source>
        <dbReference type="ARBA" id="ARBA00023004"/>
    </source>
</evidence>
<evidence type="ECO:0000313" key="7">
    <source>
        <dbReference type="EMBL" id="SFS16638.1"/>
    </source>
</evidence>
<dbReference type="InterPro" id="IPR036259">
    <property type="entry name" value="MFS_trans_sf"/>
</dbReference>
<dbReference type="AlphaFoldDB" id="A0A1I6MM09"/>
<sequence>MPRCSRIASGWRGISLVAITYVYFLIFAQFGFLKRLAQLEITDSHLKAVMAAMAAGGILLSLLAPRVSWLSKPESRLQVAFALSGGAALLSLLPLGLPASIAVSFLIGTGLGLLTVTLVTHLRRWLGAGEELLKVGLGTGLGYLICNLPLLFTSGPQTQAWTSAALCAAGIAIAGKTQPEETREVRSSVRKPMSFPVVLLCFTALVWLDSAAFFIIQSTPALKAGTWQGALHLWANGVLHLVAACGSAWLLRRRGLSFVLSAAFAALACACVLLLEPNRVALASLFYPIGVSLYSVALVGYPALLAPATSTEERARKAGWIYAIAGWMGSALGIGMGQNLGHVPVAFVLLAGAVVLAQPILALLRTRRREVLATAVILVTAFAVDKLTTALGATRPSPSQVERGRQVYIQEGCIQCHSQYVRPGSADVLMWGPVQTMDELRRQHPPLIGNRRQGPDLAEVGTRRSALWLRMHFEDPAALTHGSFMPSYASLFRTGSRGEDLVVYLQSLRGEGEAQQRRAEDAWQLSPESVQHANAGEGAGLFLTYCSTCHAESGQTRARWNKAFRRMPPNLMRGPLLSLDPAASPEAQREHLSHLIKFGIPGTDMPGHEYMPDTGIAALSLWLSEVSPATQPTAATHDTQGATP</sequence>
<keyword evidence="5" id="KW-0812">Transmembrane</keyword>
<feature type="transmembrane region" description="Helical" evidence="5">
    <location>
        <begin position="77"/>
        <end position="95"/>
    </location>
</feature>
<dbReference type="Proteomes" id="UP000199024">
    <property type="component" value="Unassembled WGS sequence"/>
</dbReference>
<dbReference type="Gene3D" id="1.10.760.10">
    <property type="entry name" value="Cytochrome c-like domain"/>
    <property type="match status" value="1"/>
</dbReference>